<keyword evidence="2" id="KW-1185">Reference proteome</keyword>
<dbReference type="OrthoDB" id="4933449at2"/>
<evidence type="ECO:0000313" key="2">
    <source>
        <dbReference type="Proteomes" id="UP000481030"/>
    </source>
</evidence>
<dbReference type="InterPro" id="IPR021530">
    <property type="entry name" value="AllH-like"/>
</dbReference>
<comment type="caution">
    <text evidence="1">The sequence shown here is derived from an EMBL/GenBank/DDBJ whole genome shotgun (WGS) entry which is preliminary data.</text>
</comment>
<accession>A0A6L3V7U2</accession>
<dbReference type="AlphaFoldDB" id="A0A6L3V7U2"/>
<name>A0A6L3V7U2_9BACI</name>
<gene>
    <name evidence="1" type="ORF">F7731_16920</name>
</gene>
<dbReference type="EMBL" id="WBOS01000009">
    <property type="protein sequence ID" value="KAB2332255.1"/>
    <property type="molecule type" value="Genomic_DNA"/>
</dbReference>
<proteinExistence type="predicted"/>
<reference evidence="1 2" key="1">
    <citation type="journal article" date="2016" name="Antonie Van Leeuwenhoek">
        <title>Bacillus depressus sp. nov., isolated from soil of a sunflower field.</title>
        <authorList>
            <person name="Wei X."/>
            <person name="Xin D."/>
            <person name="Xin Y."/>
            <person name="Zhang H."/>
            <person name="Wang T."/>
            <person name="Zhang J."/>
        </authorList>
    </citation>
    <scope>NUCLEOTIDE SEQUENCE [LARGE SCALE GENOMIC DNA]</scope>
    <source>
        <strain evidence="1 2">BZ1</strain>
    </source>
</reference>
<evidence type="ECO:0000313" key="1">
    <source>
        <dbReference type="EMBL" id="KAB2332255.1"/>
    </source>
</evidence>
<dbReference type="Pfam" id="PF11392">
    <property type="entry name" value="AllH"/>
    <property type="match status" value="1"/>
</dbReference>
<dbReference type="RefSeq" id="WP_151535985.1">
    <property type="nucleotide sequence ID" value="NZ_WBOS01000009.1"/>
</dbReference>
<sequence length="291" mass="32161">MRQAISGDVEFIKRIEKLKFRGWVHSHFERTINIHCKDHGELYTIAYDGMDNGPNTLVIDITSFKDLNIAVNENVYVKNKVLNIENKLEIATEGSKKWNCSLPQYPLNDEVLKSNLVCMKQYIDSHGKCGGMKRNESTKNIFEEETSKMLAERSESLISEISNNNVANALKSASGLIGLGPGLTPSGDDFLVGLITAFQVKKSDSYQEFTERFVQLAQPLTNEISYAAMKQASIGRVRESLVHLVNSLITGNKEELILSLNNVLNIGSSSGTDIALGLVSGMEMNIKVGGK</sequence>
<organism evidence="1 2">
    <name type="scientific">Cytobacillus depressus</name>
    <dbReference type="NCBI Taxonomy" id="1602942"/>
    <lineage>
        <taxon>Bacteria</taxon>
        <taxon>Bacillati</taxon>
        <taxon>Bacillota</taxon>
        <taxon>Bacilli</taxon>
        <taxon>Bacillales</taxon>
        <taxon>Bacillaceae</taxon>
        <taxon>Cytobacillus</taxon>
    </lineage>
</organism>
<dbReference type="Proteomes" id="UP000481030">
    <property type="component" value="Unassembled WGS sequence"/>
</dbReference>
<protein>
    <submittedName>
        <fullName evidence="1">DUF2877 domain-containing protein</fullName>
    </submittedName>
</protein>